<feature type="compositionally biased region" description="Low complexity" evidence="1">
    <location>
        <begin position="76"/>
        <end position="86"/>
    </location>
</feature>
<gene>
    <name evidence="2" type="ORF">J2S42_003575</name>
</gene>
<dbReference type="AlphaFoldDB" id="A0AAE3VZX5"/>
<dbReference type="RefSeq" id="WP_307240574.1">
    <property type="nucleotide sequence ID" value="NZ_JAUSUZ010000001.1"/>
</dbReference>
<sequence length="115" mass="12334">MRQLDSGEHNNCFGMCVRAGQKQWKHLLAVAPERFAAAEAHEEQLRAVLGDVAILRERRAGTSYPLPLRELRRRATSSSNRSASGTGEAGAGCGGSPAQVPPPDRDRVAISAIDV</sequence>
<name>A0AAE3VZX5_9ACTN</name>
<keyword evidence="3" id="KW-1185">Reference proteome</keyword>
<comment type="caution">
    <text evidence="2">The sequence shown here is derived from an EMBL/GenBank/DDBJ whole genome shotgun (WGS) entry which is preliminary data.</text>
</comment>
<reference evidence="2 3" key="1">
    <citation type="submission" date="2023-07" db="EMBL/GenBank/DDBJ databases">
        <title>Sequencing the genomes of 1000 actinobacteria strains.</title>
        <authorList>
            <person name="Klenk H.-P."/>
        </authorList>
    </citation>
    <scope>NUCLEOTIDE SEQUENCE [LARGE SCALE GENOMIC DNA]</scope>
    <source>
        <strain evidence="2 3">DSM 44709</strain>
    </source>
</reference>
<dbReference type="Proteomes" id="UP001240236">
    <property type="component" value="Unassembled WGS sequence"/>
</dbReference>
<accession>A0AAE3VZX5</accession>
<feature type="region of interest" description="Disordered" evidence="1">
    <location>
        <begin position="66"/>
        <end position="115"/>
    </location>
</feature>
<protein>
    <submittedName>
        <fullName evidence="2">Uncharacterized protein</fullName>
    </submittedName>
</protein>
<evidence type="ECO:0000313" key="2">
    <source>
        <dbReference type="EMBL" id="MDQ0366906.1"/>
    </source>
</evidence>
<evidence type="ECO:0000313" key="3">
    <source>
        <dbReference type="Proteomes" id="UP001240236"/>
    </source>
</evidence>
<organism evidence="2 3">
    <name type="scientific">Catenuloplanes indicus</name>
    <dbReference type="NCBI Taxonomy" id="137267"/>
    <lineage>
        <taxon>Bacteria</taxon>
        <taxon>Bacillati</taxon>
        <taxon>Actinomycetota</taxon>
        <taxon>Actinomycetes</taxon>
        <taxon>Micromonosporales</taxon>
        <taxon>Micromonosporaceae</taxon>
        <taxon>Catenuloplanes</taxon>
    </lineage>
</organism>
<evidence type="ECO:0000256" key="1">
    <source>
        <dbReference type="SAM" id="MobiDB-lite"/>
    </source>
</evidence>
<dbReference type="EMBL" id="JAUSUZ010000001">
    <property type="protein sequence ID" value="MDQ0366906.1"/>
    <property type="molecule type" value="Genomic_DNA"/>
</dbReference>
<proteinExistence type="predicted"/>